<dbReference type="AlphaFoldDB" id="A0A9X3J0J0"/>
<keyword evidence="2" id="KW-1185">Reference proteome</keyword>
<name>A0A9X3J0J0_9BACT</name>
<organism evidence="1 2">
    <name type="scientific">Nannocystis pusilla</name>
    <dbReference type="NCBI Taxonomy" id="889268"/>
    <lineage>
        <taxon>Bacteria</taxon>
        <taxon>Pseudomonadati</taxon>
        <taxon>Myxococcota</taxon>
        <taxon>Polyangia</taxon>
        <taxon>Nannocystales</taxon>
        <taxon>Nannocystaceae</taxon>
        <taxon>Nannocystis</taxon>
    </lineage>
</organism>
<evidence type="ECO:0000313" key="1">
    <source>
        <dbReference type="EMBL" id="MCY1010631.1"/>
    </source>
</evidence>
<protein>
    <submittedName>
        <fullName evidence="1">Uncharacterized protein</fullName>
    </submittedName>
</protein>
<accession>A0A9X3J0J0</accession>
<proteinExistence type="predicted"/>
<evidence type="ECO:0000313" key="2">
    <source>
        <dbReference type="Proteomes" id="UP001150924"/>
    </source>
</evidence>
<reference evidence="1" key="1">
    <citation type="submission" date="2022-11" db="EMBL/GenBank/DDBJ databases">
        <title>Minimal conservation of predation-associated metabolite biosynthetic gene clusters underscores biosynthetic potential of Myxococcota including descriptions for ten novel species: Archangium lansinium sp. nov., Myxococcus landrumus sp. nov., Nannocystis bai.</title>
        <authorList>
            <person name="Ahearne A."/>
            <person name="Stevens C."/>
            <person name="Phillips K."/>
        </authorList>
    </citation>
    <scope>NUCLEOTIDE SEQUENCE</scope>
    <source>
        <strain evidence="1">Na p29</strain>
    </source>
</reference>
<dbReference type="Proteomes" id="UP001150924">
    <property type="component" value="Unassembled WGS sequence"/>
</dbReference>
<dbReference type="RefSeq" id="WP_267773662.1">
    <property type="nucleotide sequence ID" value="NZ_JAPNKE010000002.1"/>
</dbReference>
<dbReference type="EMBL" id="JAPNKE010000002">
    <property type="protein sequence ID" value="MCY1010631.1"/>
    <property type="molecule type" value="Genomic_DNA"/>
</dbReference>
<sequence length="65" mass="7183">MQKEADRETLAELIDANRGHGRNVWLITTGGHGARAKSSLPADLRSRTEVAYENAHYTLLKVPVP</sequence>
<gene>
    <name evidence="1" type="ORF">OV079_34715</name>
</gene>
<comment type="caution">
    <text evidence="1">The sequence shown here is derived from an EMBL/GenBank/DDBJ whole genome shotgun (WGS) entry which is preliminary data.</text>
</comment>